<dbReference type="AlphaFoldDB" id="A0A8I1WAT8"/>
<organism evidence="2 3">
    <name type="scientific">Plesiomonas shigelloides</name>
    <name type="common">Aeromonas shigelloides</name>
    <dbReference type="NCBI Taxonomy" id="703"/>
    <lineage>
        <taxon>Bacteria</taxon>
        <taxon>Pseudomonadati</taxon>
        <taxon>Pseudomonadota</taxon>
        <taxon>Gammaproteobacteria</taxon>
        <taxon>Enterobacterales</taxon>
        <taxon>Enterobacteriaceae</taxon>
        <taxon>Plesiomonas</taxon>
    </lineage>
</organism>
<dbReference type="PANTHER" id="PTHR43370:SF1">
    <property type="entry name" value="GUANOSINE ABC TRANSPORTER PERMEASE PROTEIN NUPQ"/>
    <property type="match status" value="1"/>
</dbReference>
<evidence type="ECO:0000313" key="3">
    <source>
        <dbReference type="Proteomes" id="UP000664658"/>
    </source>
</evidence>
<feature type="non-terminal residue" evidence="2">
    <location>
        <position position="1"/>
    </location>
</feature>
<dbReference type="EMBL" id="JAFNAA010000200">
    <property type="protein sequence ID" value="MBO1110016.1"/>
    <property type="molecule type" value="Genomic_DNA"/>
</dbReference>
<reference evidence="2" key="1">
    <citation type="submission" date="2021-03" db="EMBL/GenBank/DDBJ databases">
        <title>Plesiomonas shigelloides zfcc0051, isolated from zebrafish feces.</title>
        <authorList>
            <person name="Vanderhoek Z."/>
            <person name="Gaulke C."/>
        </authorList>
    </citation>
    <scope>NUCLEOTIDE SEQUENCE</scope>
    <source>
        <strain evidence="2">Zfcc0051</strain>
    </source>
</reference>
<proteinExistence type="predicted"/>
<dbReference type="PANTHER" id="PTHR43370">
    <property type="entry name" value="SUGAR ABC TRANSPORTER INTEGRAL MEMBRANE PROTEIN-RELATED"/>
    <property type="match status" value="1"/>
</dbReference>
<evidence type="ECO:0000313" key="2">
    <source>
        <dbReference type="EMBL" id="MBO1110016.1"/>
    </source>
</evidence>
<keyword evidence="1" id="KW-0472">Membrane</keyword>
<keyword evidence="1" id="KW-1133">Transmembrane helix</keyword>
<feature type="transmembrane region" description="Helical" evidence="1">
    <location>
        <begin position="80"/>
        <end position="98"/>
    </location>
</feature>
<evidence type="ECO:0000256" key="1">
    <source>
        <dbReference type="SAM" id="Phobius"/>
    </source>
</evidence>
<gene>
    <name evidence="2" type="ORF">J2R62_17930</name>
</gene>
<accession>A0A8I1WAT8</accession>
<keyword evidence="1" id="KW-0812">Transmembrane</keyword>
<comment type="caution">
    <text evidence="2">The sequence shown here is derived from an EMBL/GenBank/DDBJ whole genome shotgun (WGS) entry which is preliminary data.</text>
</comment>
<protein>
    <recommendedName>
        <fullName evidence="4">Sugar ABC transporter permease</fullName>
    </recommendedName>
</protein>
<evidence type="ECO:0008006" key="4">
    <source>
        <dbReference type="Google" id="ProtNLM"/>
    </source>
</evidence>
<name>A0A8I1WAT8_PLESH</name>
<dbReference type="Proteomes" id="UP000664658">
    <property type="component" value="Unassembled WGS sequence"/>
</dbReference>
<sequence>GGMCGFAGVYLWVGHNAGVAGVMPAGQVYIALAAVICGEWRPWPSLGACLLLGFLTALETRRQGVSVPGIGVLPTKVFSALPYVLTVILMAVFIGRSVDPKAVGKPYLKER</sequence>
<feature type="transmembrane region" description="Helical" evidence="1">
    <location>
        <begin position="43"/>
        <end position="60"/>
    </location>
</feature>